<gene>
    <name evidence="3" type="ORF">N8I74_13605</name>
</gene>
<keyword evidence="2" id="KW-0564">Palmitate</keyword>
<name>A0ABY6DJ30_9NEIS</name>
<evidence type="ECO:0000313" key="4">
    <source>
        <dbReference type="Proteomes" id="UP001061302"/>
    </source>
</evidence>
<dbReference type="SUPFAM" id="SSF56954">
    <property type="entry name" value="Outer membrane efflux proteins (OEP)"/>
    <property type="match status" value="1"/>
</dbReference>
<dbReference type="Proteomes" id="UP001061302">
    <property type="component" value="Chromosome"/>
</dbReference>
<feature type="chain" id="PRO_5044996221" evidence="2">
    <location>
        <begin position="19"/>
        <end position="463"/>
    </location>
</feature>
<reference evidence="3" key="1">
    <citation type="submission" date="2022-10" db="EMBL/GenBank/DDBJ databases">
        <title>Chitiniphilus purpureus sp. nov., a novel chitin-degrading bacterium isolated from crawfish pond sediment.</title>
        <authorList>
            <person name="Li K."/>
        </authorList>
    </citation>
    <scope>NUCLEOTIDE SEQUENCE</scope>
    <source>
        <strain evidence="3">CD1</strain>
    </source>
</reference>
<dbReference type="PANTHER" id="PTHR30203:SF32">
    <property type="entry name" value="CATION EFFLUX SYSTEM PROTEIN CUSC"/>
    <property type="match status" value="1"/>
</dbReference>
<feature type="signal peptide" evidence="2">
    <location>
        <begin position="1"/>
        <end position="18"/>
    </location>
</feature>
<evidence type="ECO:0000313" key="3">
    <source>
        <dbReference type="EMBL" id="UXY14347.1"/>
    </source>
</evidence>
<keyword evidence="2" id="KW-0449">Lipoprotein</keyword>
<sequence length="463" mass="49397">MNRAMTLALSLAALPLLAACAGAIKEAPVPTLPAAWQAPAEPGALAAADDFWRGFGDPQLDALLARARSDNADLASAALKLRQAGYALTQTRLDQRPDVGVSGKVGSSRELRHNRDLGESYGVSAALSYELDLWGRLDDLESAARWRETASAADLQGVRISLEANLASLYWQLALNDAELALAEADLGSAQQTLALVQSRYQAGTVSGLDLAQARRTHSQAESTLATTVATRDATRRALTLLLDVPPQTALGVMPALPQVQWPTVPAGLPSQLLARRPDLAASQARLAATLVDTEARRKQWLPTLSLTGSLGSTSSALADLVANPVAALGLGLTLPFVQWNEREVALKVSRADYELAVIAHRQAIHQALREVEDALATRSQLAADSERLQLQRDEAATAERLTGVRYRAGAVALDSWLSAQETLRAAERALLQHRYRRAANLATLYKALGGAPTGGQMRESDV</sequence>
<proteinExistence type="inferred from homology"/>
<dbReference type="Gene3D" id="2.20.200.10">
    <property type="entry name" value="Outer membrane efflux proteins (OEP)"/>
    <property type="match status" value="1"/>
</dbReference>
<dbReference type="InterPro" id="IPR010131">
    <property type="entry name" value="MdtP/NodT-like"/>
</dbReference>
<accession>A0ABY6DJ30</accession>
<organism evidence="3 4">
    <name type="scientific">Chitiniphilus purpureus</name>
    <dbReference type="NCBI Taxonomy" id="2981137"/>
    <lineage>
        <taxon>Bacteria</taxon>
        <taxon>Pseudomonadati</taxon>
        <taxon>Pseudomonadota</taxon>
        <taxon>Betaproteobacteria</taxon>
        <taxon>Neisseriales</taxon>
        <taxon>Chitinibacteraceae</taxon>
        <taxon>Chitiniphilus</taxon>
    </lineage>
</organism>
<dbReference type="NCBIfam" id="TIGR01845">
    <property type="entry name" value="outer_NodT"/>
    <property type="match status" value="1"/>
</dbReference>
<dbReference type="InterPro" id="IPR003423">
    <property type="entry name" value="OMP_efflux"/>
</dbReference>
<dbReference type="Gene3D" id="1.20.1600.10">
    <property type="entry name" value="Outer membrane efflux proteins (OEP)"/>
    <property type="match status" value="1"/>
</dbReference>
<comment type="subcellular location">
    <subcellularLocation>
        <location evidence="2">Cell membrane</location>
        <topology evidence="2">Lipid-anchor</topology>
    </subcellularLocation>
</comment>
<dbReference type="RefSeq" id="WP_263123646.1">
    <property type="nucleotide sequence ID" value="NZ_CP106753.1"/>
</dbReference>
<dbReference type="Pfam" id="PF02321">
    <property type="entry name" value="OEP"/>
    <property type="match status" value="2"/>
</dbReference>
<dbReference type="PROSITE" id="PS51257">
    <property type="entry name" value="PROKAR_LIPOPROTEIN"/>
    <property type="match status" value="1"/>
</dbReference>
<keyword evidence="2" id="KW-0812">Transmembrane</keyword>
<keyword evidence="2" id="KW-1134">Transmembrane beta strand</keyword>
<keyword evidence="4" id="KW-1185">Reference proteome</keyword>
<dbReference type="EMBL" id="CP106753">
    <property type="protein sequence ID" value="UXY14347.1"/>
    <property type="molecule type" value="Genomic_DNA"/>
</dbReference>
<comment type="similarity">
    <text evidence="1 2">Belongs to the outer membrane factor (OMF) (TC 1.B.17) family.</text>
</comment>
<evidence type="ECO:0000256" key="1">
    <source>
        <dbReference type="ARBA" id="ARBA00007613"/>
    </source>
</evidence>
<keyword evidence="2" id="KW-0732">Signal</keyword>
<protein>
    <submittedName>
        <fullName evidence="3">Efflux transporter outer membrane subunit</fullName>
    </submittedName>
</protein>
<dbReference type="PANTHER" id="PTHR30203">
    <property type="entry name" value="OUTER MEMBRANE CATION EFFLUX PROTEIN"/>
    <property type="match status" value="1"/>
</dbReference>
<keyword evidence="2" id="KW-0472">Membrane</keyword>
<evidence type="ECO:0000256" key="2">
    <source>
        <dbReference type="RuleBase" id="RU362097"/>
    </source>
</evidence>